<dbReference type="InterPro" id="IPR036955">
    <property type="entry name" value="AP2/ERF_dom_sf"/>
</dbReference>
<dbReference type="InterPro" id="IPR050913">
    <property type="entry name" value="AP2/ERF_ERF"/>
</dbReference>
<evidence type="ECO:0000256" key="1">
    <source>
        <dbReference type="ARBA" id="ARBA00004123"/>
    </source>
</evidence>
<dbReference type="PRINTS" id="PR00367">
    <property type="entry name" value="ETHRSPELEMNT"/>
</dbReference>
<dbReference type="SMART" id="SM00380">
    <property type="entry name" value="AP2"/>
    <property type="match status" value="1"/>
</dbReference>
<comment type="similarity">
    <text evidence="6">Belongs to the AP2/ERF transcription factor family. ERF subfamily.</text>
</comment>
<accession>A0AAD8JXP2</accession>
<proteinExistence type="inferred from homology"/>
<dbReference type="EMBL" id="JAUHHV010000009">
    <property type="protein sequence ID" value="KAK1411743.1"/>
    <property type="molecule type" value="Genomic_DNA"/>
</dbReference>
<dbReference type="PANTHER" id="PTHR31194:SF189">
    <property type="entry name" value="AP2_ERF DOMAIN-CONTAINING PROTEIN"/>
    <property type="match status" value="1"/>
</dbReference>
<dbReference type="Pfam" id="PF00847">
    <property type="entry name" value="AP2"/>
    <property type="match status" value="1"/>
</dbReference>
<dbReference type="GO" id="GO:0005634">
    <property type="term" value="C:nucleus"/>
    <property type="evidence" value="ECO:0007669"/>
    <property type="project" value="UniProtKB-SubCell"/>
</dbReference>
<keyword evidence="10" id="KW-1185">Reference proteome</keyword>
<feature type="domain" description="AP2/ERF" evidence="8">
    <location>
        <begin position="28"/>
        <end position="85"/>
    </location>
</feature>
<dbReference type="AlphaFoldDB" id="A0AAD8JXP2"/>
<evidence type="ECO:0000313" key="9">
    <source>
        <dbReference type="EMBL" id="KAK1411743.1"/>
    </source>
</evidence>
<keyword evidence="5" id="KW-0539">Nucleus</keyword>
<dbReference type="InterPro" id="IPR001471">
    <property type="entry name" value="AP2/ERF_dom"/>
</dbReference>
<evidence type="ECO:0000256" key="3">
    <source>
        <dbReference type="ARBA" id="ARBA00023125"/>
    </source>
</evidence>
<keyword evidence="2" id="KW-0805">Transcription regulation</keyword>
<comment type="caution">
    <text evidence="9">The sequence shown here is derived from an EMBL/GenBank/DDBJ whole genome shotgun (WGS) entry which is preliminary data.</text>
</comment>
<dbReference type="Gene3D" id="3.30.730.10">
    <property type="entry name" value="AP2/ERF domain"/>
    <property type="match status" value="1"/>
</dbReference>
<evidence type="ECO:0000256" key="4">
    <source>
        <dbReference type="ARBA" id="ARBA00023163"/>
    </source>
</evidence>
<protein>
    <recommendedName>
        <fullName evidence="8">AP2/ERF domain-containing protein</fullName>
    </recommendedName>
</protein>
<reference evidence="9" key="1">
    <citation type="journal article" date="2023" name="bioRxiv">
        <title>Improved chromosome-level genome assembly for marigold (Tagetes erecta).</title>
        <authorList>
            <person name="Jiang F."/>
            <person name="Yuan L."/>
            <person name="Wang S."/>
            <person name="Wang H."/>
            <person name="Xu D."/>
            <person name="Wang A."/>
            <person name="Fan W."/>
        </authorList>
    </citation>
    <scope>NUCLEOTIDE SEQUENCE</scope>
    <source>
        <strain evidence="9">WSJ</strain>
        <tissue evidence="9">Leaf</tissue>
    </source>
</reference>
<evidence type="ECO:0000313" key="10">
    <source>
        <dbReference type="Proteomes" id="UP001229421"/>
    </source>
</evidence>
<dbReference type="CDD" id="cd00018">
    <property type="entry name" value="AP2"/>
    <property type="match status" value="1"/>
</dbReference>
<keyword evidence="4" id="KW-0804">Transcription</keyword>
<comment type="subcellular location">
    <subcellularLocation>
        <location evidence="1">Nucleus</location>
    </subcellularLocation>
</comment>
<evidence type="ECO:0000256" key="6">
    <source>
        <dbReference type="ARBA" id="ARBA00024343"/>
    </source>
</evidence>
<gene>
    <name evidence="9" type="ORF">QVD17_32438</name>
</gene>
<dbReference type="FunFam" id="3.30.730.10:FF:000005">
    <property type="entry name" value="ethylene-responsive transcription factor RAP2-11"/>
    <property type="match status" value="1"/>
</dbReference>
<feature type="compositionally biased region" description="Basic residues" evidence="7">
    <location>
        <begin position="15"/>
        <end position="27"/>
    </location>
</feature>
<organism evidence="9 10">
    <name type="scientific">Tagetes erecta</name>
    <name type="common">African marigold</name>
    <dbReference type="NCBI Taxonomy" id="13708"/>
    <lineage>
        <taxon>Eukaryota</taxon>
        <taxon>Viridiplantae</taxon>
        <taxon>Streptophyta</taxon>
        <taxon>Embryophyta</taxon>
        <taxon>Tracheophyta</taxon>
        <taxon>Spermatophyta</taxon>
        <taxon>Magnoliopsida</taxon>
        <taxon>eudicotyledons</taxon>
        <taxon>Gunneridae</taxon>
        <taxon>Pentapetalae</taxon>
        <taxon>asterids</taxon>
        <taxon>campanulids</taxon>
        <taxon>Asterales</taxon>
        <taxon>Asteraceae</taxon>
        <taxon>Asteroideae</taxon>
        <taxon>Heliantheae alliance</taxon>
        <taxon>Tageteae</taxon>
        <taxon>Tagetes</taxon>
    </lineage>
</organism>
<evidence type="ECO:0000256" key="5">
    <source>
        <dbReference type="ARBA" id="ARBA00023242"/>
    </source>
</evidence>
<evidence type="ECO:0000256" key="7">
    <source>
        <dbReference type="SAM" id="MobiDB-lite"/>
    </source>
</evidence>
<evidence type="ECO:0000256" key="2">
    <source>
        <dbReference type="ARBA" id="ARBA00023015"/>
    </source>
</evidence>
<dbReference type="InterPro" id="IPR016177">
    <property type="entry name" value="DNA-bd_dom_sf"/>
</dbReference>
<dbReference type="PANTHER" id="PTHR31194">
    <property type="entry name" value="SHN SHINE , DNA BINDING / TRANSCRIPTION FACTOR"/>
    <property type="match status" value="1"/>
</dbReference>
<dbReference type="Proteomes" id="UP001229421">
    <property type="component" value="Unassembled WGS sequence"/>
</dbReference>
<sequence length="314" mass="33564">MPSFKQTEVGVGGIKGRRKTPNSRGHPKYVGVRQRPSGRWVAEIKDSLQKVRLWLGTFDTAEDAAQAYDQAARTLRGANARTNFELPNNVNVVPCLAENAEPFSFEEACGMEGTGEGGLLGALKAKLYDSTTTSHAKTSNTSSMCLTNTRKRKTPPMVAVAAVPSPPKQQASNEPVSTDHCMPADQDQNHGIDLVSPNQYDGDGDGLQGCYEPSLLPTSVPWCTEIPWLAIPNINNIHSSNVLFDTSVMDSLWSVSAAEANTSSQLGGVGGWPMGQQSDFGWDGGGQTITNTNTNSNSVAASWDPFAYVNSVLG</sequence>
<dbReference type="GO" id="GO:0003677">
    <property type="term" value="F:DNA binding"/>
    <property type="evidence" value="ECO:0007669"/>
    <property type="project" value="UniProtKB-KW"/>
</dbReference>
<name>A0AAD8JXP2_TARER</name>
<evidence type="ECO:0000259" key="8">
    <source>
        <dbReference type="PROSITE" id="PS51032"/>
    </source>
</evidence>
<dbReference type="PROSITE" id="PS51032">
    <property type="entry name" value="AP2_ERF"/>
    <property type="match status" value="1"/>
</dbReference>
<keyword evidence="3" id="KW-0238">DNA-binding</keyword>
<dbReference type="GO" id="GO:0003700">
    <property type="term" value="F:DNA-binding transcription factor activity"/>
    <property type="evidence" value="ECO:0007669"/>
    <property type="project" value="InterPro"/>
</dbReference>
<feature type="region of interest" description="Disordered" evidence="7">
    <location>
        <begin position="1"/>
        <end position="31"/>
    </location>
</feature>
<dbReference type="SUPFAM" id="SSF54171">
    <property type="entry name" value="DNA-binding domain"/>
    <property type="match status" value="1"/>
</dbReference>